<dbReference type="InterPro" id="IPR051454">
    <property type="entry name" value="RNA/ubiquinone_mod_enzymes"/>
</dbReference>
<dbReference type="PANTHER" id="PTHR30217:SF11">
    <property type="entry name" value="UBIQUINONE BIOSYNTHESIS PROTEIN UBIV"/>
    <property type="match status" value="1"/>
</dbReference>
<keyword evidence="3" id="KW-1185">Reference proteome</keyword>
<comment type="subunit">
    <text evidence="1">Forms a heterodimer with UbiU.</text>
</comment>
<evidence type="ECO:0000313" key="3">
    <source>
        <dbReference type="Proteomes" id="UP001595693"/>
    </source>
</evidence>
<name>A0ABV8DAE0_9BURK</name>
<reference evidence="3" key="1">
    <citation type="journal article" date="2019" name="Int. J. Syst. Evol. Microbiol.">
        <title>The Global Catalogue of Microorganisms (GCM) 10K type strain sequencing project: providing services to taxonomists for standard genome sequencing and annotation.</title>
        <authorList>
            <consortium name="The Broad Institute Genomics Platform"/>
            <consortium name="The Broad Institute Genome Sequencing Center for Infectious Disease"/>
            <person name="Wu L."/>
            <person name="Ma J."/>
        </authorList>
    </citation>
    <scope>NUCLEOTIDE SEQUENCE [LARGE SCALE GENOMIC DNA]</scope>
    <source>
        <strain evidence="3">CCUG 2113</strain>
    </source>
</reference>
<dbReference type="RefSeq" id="WP_055395831.1">
    <property type="nucleotide sequence ID" value="NZ_JAMXAX010000066.1"/>
</dbReference>
<dbReference type="InterPro" id="IPR001539">
    <property type="entry name" value="Peptidase_U32"/>
</dbReference>
<dbReference type="NCBIfam" id="NF011991">
    <property type="entry name" value="PRK15447.1"/>
    <property type="match status" value="1"/>
</dbReference>
<protein>
    <recommendedName>
        <fullName evidence="1">Ubiquinone biosynthesis protein UbiV</fullName>
    </recommendedName>
</protein>
<keyword evidence="1" id="KW-0004">4Fe-4S</keyword>
<sequence length="320" mass="35083">MKLSLGPLLYYWPRDTVFAFYEAMAATPVDVVYLGETVCSRRHELRLADWLALARMLRGAGKEAVLSSQVLIESSADVGVMHKITGNGEFLVEANDMGAVSCLARAPAGPQAFVAGPHLNLYNAHSLQWMAQQGATRWVMPLEMSQDALAAVLAQRPAGLETEVFAYGRMPLAYSARCFTARHRNLPKDDCQFSCLDHADGLPLRTRESEGFLVLNGTQTQSARVYNLANELVAMQAQGVDVVRLSPQAQHMPQVIAAFDEARRAVVAKETPKKTPDFVKRMQPFMPDLPCNGYWFGRPGLEQGLQGAARGAAARPAMHP</sequence>
<keyword evidence="1" id="KW-0411">Iron-sulfur</keyword>
<accession>A0ABV8DAE0</accession>
<feature type="binding site" evidence="1">
    <location>
        <position position="195"/>
    </location>
    <ligand>
        <name>[4Fe-4S] cluster</name>
        <dbReference type="ChEBI" id="CHEBI:49883"/>
    </ligand>
</feature>
<evidence type="ECO:0000313" key="2">
    <source>
        <dbReference type="EMBL" id="MFC3935323.1"/>
    </source>
</evidence>
<comment type="similarity">
    <text evidence="1">Belongs to the peptidase U32 family. UbiV subfamily.</text>
</comment>
<dbReference type="Proteomes" id="UP001595693">
    <property type="component" value="Unassembled WGS sequence"/>
</dbReference>
<comment type="pathway">
    <text evidence="1">Cofactor biosynthesis; ubiquinone biosynthesis.</text>
</comment>
<evidence type="ECO:0000256" key="1">
    <source>
        <dbReference type="HAMAP-Rule" id="MF_02233"/>
    </source>
</evidence>
<dbReference type="EMBL" id="JBHSAJ010000029">
    <property type="protein sequence ID" value="MFC3935323.1"/>
    <property type="molecule type" value="Genomic_DNA"/>
</dbReference>
<feature type="binding site" evidence="1">
    <location>
        <position position="191"/>
    </location>
    <ligand>
        <name>[4Fe-4S] cluster</name>
        <dbReference type="ChEBI" id="CHEBI:49883"/>
    </ligand>
</feature>
<organism evidence="2 3">
    <name type="scientific">Acidovorax facilis</name>
    <dbReference type="NCBI Taxonomy" id="12917"/>
    <lineage>
        <taxon>Bacteria</taxon>
        <taxon>Pseudomonadati</taxon>
        <taxon>Pseudomonadota</taxon>
        <taxon>Betaproteobacteria</taxon>
        <taxon>Burkholderiales</taxon>
        <taxon>Comamonadaceae</taxon>
        <taxon>Acidovorax</taxon>
    </lineage>
</organism>
<dbReference type="InterPro" id="IPR043693">
    <property type="entry name" value="UbiV"/>
</dbReference>
<proteinExistence type="inferred from homology"/>
<gene>
    <name evidence="1" type="primary">ubiV</name>
    <name evidence="2" type="ORF">ACFOW3_11885</name>
</gene>
<keyword evidence="1" id="KW-0831">Ubiquinone biosynthesis</keyword>
<dbReference type="Pfam" id="PF01136">
    <property type="entry name" value="Peptidase_U32"/>
    <property type="match status" value="1"/>
</dbReference>
<feature type="binding site" evidence="1">
    <location>
        <position position="39"/>
    </location>
    <ligand>
        <name>[4Fe-4S] cluster</name>
        <dbReference type="ChEBI" id="CHEBI:49883"/>
    </ligand>
</feature>
<comment type="caution">
    <text evidence="2">The sequence shown here is derived from an EMBL/GenBank/DDBJ whole genome shotgun (WGS) entry which is preliminary data.</text>
</comment>
<keyword evidence="1" id="KW-0408">Iron</keyword>
<dbReference type="HAMAP" id="MF_02233">
    <property type="entry name" value="UbiV"/>
    <property type="match status" value="1"/>
</dbReference>
<dbReference type="PANTHER" id="PTHR30217">
    <property type="entry name" value="PEPTIDASE U32 FAMILY"/>
    <property type="match status" value="1"/>
</dbReference>
<comment type="cofactor">
    <cofactor evidence="1">
        <name>[4Fe-4S] cluster</name>
        <dbReference type="ChEBI" id="CHEBI:49883"/>
    </cofactor>
</comment>
<keyword evidence="1" id="KW-0479">Metal-binding</keyword>
<comment type="function">
    <text evidence="1">Required for O(2)-independent ubiquinone (coenzyme Q) biosynthesis. Together with UbiU, is essential for the C6-hydroxylation reaction in the oxygen-independent ubiquinone biosynthesis pathway.</text>
</comment>
<feature type="binding site" evidence="1">
    <location>
        <position position="178"/>
    </location>
    <ligand>
        <name>[4Fe-4S] cluster</name>
        <dbReference type="ChEBI" id="CHEBI:49883"/>
    </ligand>
</feature>